<gene>
    <name evidence="2" type="ORF">AVDCRST_MAG49-3181</name>
</gene>
<proteinExistence type="predicted"/>
<dbReference type="PIRSF" id="PIRSF034452">
    <property type="entry name" value="TIM-br_sig_trnsd"/>
    <property type="match status" value="1"/>
</dbReference>
<dbReference type="InterPro" id="IPR015813">
    <property type="entry name" value="Pyrv/PenolPyrv_kinase-like_dom"/>
</dbReference>
<organism evidence="2">
    <name type="scientific">uncultured Thermomicrobiales bacterium</name>
    <dbReference type="NCBI Taxonomy" id="1645740"/>
    <lineage>
        <taxon>Bacteria</taxon>
        <taxon>Pseudomonadati</taxon>
        <taxon>Thermomicrobiota</taxon>
        <taxon>Thermomicrobia</taxon>
        <taxon>Thermomicrobiales</taxon>
        <taxon>environmental samples</taxon>
    </lineage>
</organism>
<dbReference type="InterPro" id="IPR051353">
    <property type="entry name" value="Tobamovirus_resist_UPF0261"/>
</dbReference>
<sequence length="289" mass="30383">MTAGVGTGRPRGTAEGRGAILARLREQVARGEPIVGGGAGTGLSAKCAEAGGVDLLVIYNSGRYRMAGRGSLAGMMPYGDANAIVVEMAAEVLPVVSHVPVLAGVCGTDPFRLMPVFLRQLREMGFAGIQNFPTVGLIDGLFRQNLEETGMGYGLEVELVRQARALDLLTSPYAFTPDEARLMAEAGADILVAHLGLTTKGMIGAQTAITLDDAVQRVQAMHDAARAARSDVLVLCHGGPIAEPDDVAYVLARTEGVVGFYGASSVERLPTEVAIIETMRRFKAIRTTT</sequence>
<dbReference type="Gene3D" id="1.20.5.460">
    <property type="entry name" value="Single helix bin"/>
    <property type="match status" value="1"/>
</dbReference>
<dbReference type="PANTHER" id="PTHR31862:SF1">
    <property type="entry name" value="UPF0261 DOMAIN PROTEIN (AFU_ORTHOLOGUE AFUA_1G10120)"/>
    <property type="match status" value="1"/>
</dbReference>
<evidence type="ECO:0000313" key="2">
    <source>
        <dbReference type="EMBL" id="CAA9567889.1"/>
    </source>
</evidence>
<dbReference type="Gene3D" id="3.20.20.70">
    <property type="entry name" value="Aldolase class I"/>
    <property type="match status" value="1"/>
</dbReference>
<dbReference type="GO" id="GO:0003824">
    <property type="term" value="F:catalytic activity"/>
    <property type="evidence" value="ECO:0007669"/>
    <property type="project" value="InterPro"/>
</dbReference>
<dbReference type="PANTHER" id="PTHR31862">
    <property type="entry name" value="UPF0261 DOMAIN PROTEIN (AFU_ORTHOLOGUE AFUA_1G10120)"/>
    <property type="match status" value="1"/>
</dbReference>
<reference evidence="2" key="1">
    <citation type="submission" date="2020-02" db="EMBL/GenBank/DDBJ databases">
        <authorList>
            <person name="Meier V. D."/>
        </authorList>
    </citation>
    <scope>NUCLEOTIDE SEQUENCE</scope>
    <source>
        <strain evidence="2">AVDCRST_MAG49</strain>
    </source>
</reference>
<protein>
    <submittedName>
        <fullName evidence="2">TIM-barrel signal transduction protein</fullName>
    </submittedName>
</protein>
<feature type="domain" description="TIM-barrel" evidence="1">
    <location>
        <begin position="20"/>
        <end position="285"/>
    </location>
</feature>
<accession>A0A6J4V5L9</accession>
<evidence type="ECO:0000259" key="1">
    <source>
        <dbReference type="Pfam" id="PF09370"/>
    </source>
</evidence>
<dbReference type="InterPro" id="IPR009215">
    <property type="entry name" value="TIM-br_IGPS-like"/>
</dbReference>
<dbReference type="AlphaFoldDB" id="A0A6J4V5L9"/>
<name>A0A6J4V5L9_9BACT</name>
<dbReference type="Pfam" id="PF09370">
    <property type="entry name" value="PEP_hydrolase"/>
    <property type="match status" value="1"/>
</dbReference>
<dbReference type="EMBL" id="CADCWG010000218">
    <property type="protein sequence ID" value="CAA9567889.1"/>
    <property type="molecule type" value="Genomic_DNA"/>
</dbReference>
<dbReference type="SUPFAM" id="SSF51621">
    <property type="entry name" value="Phosphoenolpyruvate/pyruvate domain"/>
    <property type="match status" value="1"/>
</dbReference>
<dbReference type="InterPro" id="IPR013785">
    <property type="entry name" value="Aldolase_TIM"/>
</dbReference>